<keyword evidence="5" id="KW-0539">Nucleus</keyword>
<dbReference type="GO" id="GO:0003700">
    <property type="term" value="F:DNA-binding transcription factor activity"/>
    <property type="evidence" value="ECO:0007669"/>
    <property type="project" value="InterPro"/>
</dbReference>
<accession>A0A3Q7Y385</accession>
<dbReference type="InterPro" id="IPR036576">
    <property type="entry name" value="WRKY_dom_sf"/>
</dbReference>
<organism evidence="8 9">
    <name type="scientific">Cicer arietinum</name>
    <name type="common">Chickpea</name>
    <name type="synonym">Garbanzo</name>
    <dbReference type="NCBI Taxonomy" id="3827"/>
    <lineage>
        <taxon>Eukaryota</taxon>
        <taxon>Viridiplantae</taxon>
        <taxon>Streptophyta</taxon>
        <taxon>Embryophyta</taxon>
        <taxon>Tracheophyta</taxon>
        <taxon>Spermatophyta</taxon>
        <taxon>Magnoliopsida</taxon>
        <taxon>eudicotyledons</taxon>
        <taxon>Gunneridae</taxon>
        <taxon>Pentapetalae</taxon>
        <taxon>rosids</taxon>
        <taxon>fabids</taxon>
        <taxon>Fabales</taxon>
        <taxon>Fabaceae</taxon>
        <taxon>Papilionoideae</taxon>
        <taxon>50 kb inversion clade</taxon>
        <taxon>NPAAA clade</taxon>
        <taxon>Hologalegina</taxon>
        <taxon>IRL clade</taxon>
        <taxon>Cicereae</taxon>
        <taxon>Cicer</taxon>
    </lineage>
</organism>
<feature type="compositionally biased region" description="Basic and acidic residues" evidence="6">
    <location>
        <begin position="20"/>
        <end position="35"/>
    </location>
</feature>
<feature type="domain" description="WRKY" evidence="7">
    <location>
        <begin position="180"/>
        <end position="246"/>
    </location>
</feature>
<dbReference type="Gene3D" id="2.20.25.80">
    <property type="entry name" value="WRKY domain"/>
    <property type="match status" value="1"/>
</dbReference>
<reference evidence="9" key="2">
    <citation type="submission" date="2025-08" db="UniProtKB">
        <authorList>
            <consortium name="RefSeq"/>
        </authorList>
    </citation>
    <scope>IDENTIFICATION</scope>
    <source>
        <tissue evidence="9">Etiolated seedlings</tissue>
    </source>
</reference>
<dbReference type="PROSITE" id="PS50811">
    <property type="entry name" value="WRKY"/>
    <property type="match status" value="1"/>
</dbReference>
<keyword evidence="8" id="KW-1185">Reference proteome</keyword>
<dbReference type="PANTHER" id="PTHR31429">
    <property type="entry name" value="WRKY TRANSCRIPTION FACTOR 36-RELATED"/>
    <property type="match status" value="1"/>
</dbReference>
<evidence type="ECO:0000256" key="6">
    <source>
        <dbReference type="SAM" id="MobiDB-lite"/>
    </source>
</evidence>
<dbReference type="GO" id="GO:0043565">
    <property type="term" value="F:sequence-specific DNA binding"/>
    <property type="evidence" value="ECO:0007669"/>
    <property type="project" value="InterPro"/>
</dbReference>
<sequence>MEDHNNILKSNEGEDNGSNYKHDQKLESTNKKIVETKEENERLKLTQFAKNYQAMHMDFFNIIQHDKQEVVTKSISSHEESELVSLSLGISSIGHPIDDKKNRNETKNIKEDENFDEGLALRLNITFDPSSTTKEGKEEELTKKWSPNKVLKTTRTGDITTEVSQYSQLKKTRVCIRARCDTQTMNDGGQWRKYGQKIAKGNPCPRAYYRCTVSPSCPVRKQVQRCAEDMSILITTYEGTHDHSLHTSATAMAYTTSAAASMLKCSSFTSQQGLTNSNTFPIINSNFSYNLNPPNCTSTSKKFPIPQQLYFQNSSISSLNSHPTVTLDLTTPQTPFPIGKFNTPFPSTQKSSSTNPNLSSTITPFQSCMLPSTLSPYSGHFNYGGLINQYGNQAFQGHVYQPSYMMSNHAISQQPLRDSIVATTKAITTNYPKFQYALKAALTTYVGSNEFSCDGVKENHVVAENEALNLKLGGDRSYSKNTTCNVQKGNMFKFPPSQQ</sequence>
<evidence type="ECO:0000256" key="4">
    <source>
        <dbReference type="ARBA" id="ARBA00023163"/>
    </source>
</evidence>
<evidence type="ECO:0000313" key="9">
    <source>
        <dbReference type="RefSeq" id="XP_027192471.1"/>
    </source>
</evidence>
<comment type="subcellular location">
    <subcellularLocation>
        <location evidence="1">Nucleus</location>
    </subcellularLocation>
</comment>
<feature type="region of interest" description="Disordered" evidence="6">
    <location>
        <begin position="1"/>
        <end position="35"/>
    </location>
</feature>
<reference evidence="8" key="1">
    <citation type="journal article" date="2013" name="Nat. Biotechnol.">
        <title>Draft genome sequence of chickpea (Cicer arietinum) provides a resource for trait improvement.</title>
        <authorList>
            <person name="Varshney R.K."/>
            <person name="Song C."/>
            <person name="Saxena R.K."/>
            <person name="Azam S."/>
            <person name="Yu S."/>
            <person name="Sharpe A.G."/>
            <person name="Cannon S."/>
            <person name="Baek J."/>
            <person name="Rosen B.D."/>
            <person name="Tar'an B."/>
            <person name="Millan T."/>
            <person name="Zhang X."/>
            <person name="Ramsay L.D."/>
            <person name="Iwata A."/>
            <person name="Wang Y."/>
            <person name="Nelson W."/>
            <person name="Farmer A.D."/>
            <person name="Gaur P.M."/>
            <person name="Soderlund C."/>
            <person name="Penmetsa R.V."/>
            <person name="Xu C."/>
            <person name="Bharti A.K."/>
            <person name="He W."/>
            <person name="Winter P."/>
            <person name="Zhao S."/>
            <person name="Hane J.K."/>
            <person name="Carrasquilla-Garcia N."/>
            <person name="Condie J.A."/>
            <person name="Upadhyaya H.D."/>
            <person name="Luo M.C."/>
            <person name="Thudi M."/>
            <person name="Gowda C.L."/>
            <person name="Singh N.P."/>
            <person name="Lichtenzveig J."/>
            <person name="Gali K.K."/>
            <person name="Rubio J."/>
            <person name="Nadarajan N."/>
            <person name="Dolezel J."/>
            <person name="Bansal K.C."/>
            <person name="Xu X."/>
            <person name="Edwards D."/>
            <person name="Zhang G."/>
            <person name="Kahl G."/>
            <person name="Gil J."/>
            <person name="Singh K.B."/>
            <person name="Datta S.K."/>
            <person name="Jackson S.A."/>
            <person name="Wang J."/>
            <person name="Cook D.R."/>
        </authorList>
    </citation>
    <scope>NUCLEOTIDE SEQUENCE [LARGE SCALE GENOMIC DNA]</scope>
    <source>
        <strain evidence="8">cv. CDC Frontier</strain>
    </source>
</reference>
<dbReference type="SMART" id="SM00774">
    <property type="entry name" value="WRKY"/>
    <property type="match status" value="1"/>
</dbReference>
<evidence type="ECO:0000256" key="1">
    <source>
        <dbReference type="ARBA" id="ARBA00004123"/>
    </source>
</evidence>
<evidence type="ECO:0000256" key="3">
    <source>
        <dbReference type="ARBA" id="ARBA00023125"/>
    </source>
</evidence>
<dbReference type="GeneID" id="101497022"/>
<evidence type="ECO:0000256" key="2">
    <source>
        <dbReference type="ARBA" id="ARBA00023015"/>
    </source>
</evidence>
<dbReference type="PANTHER" id="PTHR31429:SF86">
    <property type="entry name" value="WRKY TRANSCRIPTION FACTOR 61-RELATED"/>
    <property type="match status" value="1"/>
</dbReference>
<evidence type="ECO:0000256" key="5">
    <source>
        <dbReference type="ARBA" id="ARBA00023242"/>
    </source>
</evidence>
<dbReference type="PaxDb" id="3827-XP_004511243.1"/>
<dbReference type="InterPro" id="IPR003657">
    <property type="entry name" value="WRKY_dom"/>
</dbReference>
<evidence type="ECO:0000313" key="8">
    <source>
        <dbReference type="Proteomes" id="UP000087171"/>
    </source>
</evidence>
<dbReference type="SUPFAM" id="SSF118290">
    <property type="entry name" value="WRKY DNA-binding domain"/>
    <property type="match status" value="1"/>
</dbReference>
<name>A0A3Q7Y385_CICAR</name>
<proteinExistence type="predicted"/>
<dbReference type="Pfam" id="PF03106">
    <property type="entry name" value="WRKY"/>
    <property type="match status" value="1"/>
</dbReference>
<dbReference type="AlphaFoldDB" id="A0A3Q7Y385"/>
<dbReference type="InterPro" id="IPR044810">
    <property type="entry name" value="WRKY_plant"/>
</dbReference>
<dbReference type="KEGG" id="cam:101497022"/>
<keyword evidence="3" id="KW-0238">DNA-binding</keyword>
<keyword evidence="4" id="KW-0804">Transcription</keyword>
<evidence type="ECO:0000259" key="7">
    <source>
        <dbReference type="PROSITE" id="PS50811"/>
    </source>
</evidence>
<dbReference type="OrthoDB" id="1686353at2759"/>
<dbReference type="RefSeq" id="XP_027192471.1">
    <property type="nucleotide sequence ID" value="XM_027336670.1"/>
</dbReference>
<dbReference type="Proteomes" id="UP000087171">
    <property type="component" value="Chromosome Ca7"/>
</dbReference>
<dbReference type="FunFam" id="2.20.25.80:FF:000002">
    <property type="entry name" value="probable WRKY transcription factor 31"/>
    <property type="match status" value="1"/>
</dbReference>
<gene>
    <name evidence="9" type="primary">LOC101497022</name>
</gene>
<protein>
    <submittedName>
        <fullName evidence="9">Probable WRKY transcription factor 72</fullName>
    </submittedName>
</protein>
<dbReference type="GO" id="GO:0005634">
    <property type="term" value="C:nucleus"/>
    <property type="evidence" value="ECO:0007669"/>
    <property type="project" value="UniProtKB-SubCell"/>
</dbReference>
<keyword evidence="2" id="KW-0805">Transcription regulation</keyword>